<dbReference type="EMBL" id="QMIF01000016">
    <property type="protein sequence ID" value="TVM31377.1"/>
    <property type="molecule type" value="Genomic_DNA"/>
</dbReference>
<proteinExistence type="predicted"/>
<evidence type="ECO:0000256" key="2">
    <source>
        <dbReference type="ARBA" id="ARBA00022692"/>
    </source>
</evidence>
<keyword evidence="2 5" id="KW-0812">Transmembrane</keyword>
<dbReference type="EMBL" id="CP039543">
    <property type="protein sequence ID" value="QJT11004.1"/>
    <property type="molecule type" value="Genomic_DNA"/>
</dbReference>
<feature type="transmembrane region" description="Helical" evidence="5">
    <location>
        <begin position="260"/>
        <end position="281"/>
    </location>
</feature>
<reference evidence="7 8" key="1">
    <citation type="submission" date="2018-06" db="EMBL/GenBank/DDBJ databases">
        <title>Complete genome of Desulfovibrio marinus P48SEP.</title>
        <authorList>
            <person name="Crispim J.S."/>
            <person name="Vidigal P.M.P."/>
            <person name="Silva L.C.F."/>
            <person name="Araujo L.C."/>
            <person name="Laguardia C.N."/>
            <person name="Dias R.S."/>
            <person name="Sousa M.P."/>
            <person name="Paula S.O."/>
            <person name="Silva C."/>
        </authorList>
    </citation>
    <scope>NUCLEOTIDE SEQUENCE [LARGE SCALE GENOMIC DNA]</scope>
    <source>
        <strain evidence="7 8">P48SEP</strain>
    </source>
</reference>
<evidence type="ECO:0000313" key="9">
    <source>
        <dbReference type="Proteomes" id="UP000503251"/>
    </source>
</evidence>
<feature type="transmembrane region" description="Helical" evidence="5">
    <location>
        <begin position="164"/>
        <end position="182"/>
    </location>
</feature>
<dbReference type="GO" id="GO:0012505">
    <property type="term" value="C:endomembrane system"/>
    <property type="evidence" value="ECO:0007669"/>
    <property type="project" value="UniProtKB-SubCell"/>
</dbReference>
<dbReference type="RefSeq" id="WP_144306878.1">
    <property type="nucleotide sequence ID" value="NZ_CP039543.1"/>
</dbReference>
<feature type="transmembrane region" description="Helical" evidence="5">
    <location>
        <begin position="229"/>
        <end position="248"/>
    </location>
</feature>
<name>A0A6P1ZBK7_9BACT</name>
<dbReference type="Proteomes" id="UP000434052">
    <property type="component" value="Unassembled WGS sequence"/>
</dbReference>
<organism evidence="7 8">
    <name type="scientific">Oceanidesulfovibrio marinus</name>
    <dbReference type="NCBI Taxonomy" id="370038"/>
    <lineage>
        <taxon>Bacteria</taxon>
        <taxon>Pseudomonadati</taxon>
        <taxon>Thermodesulfobacteriota</taxon>
        <taxon>Desulfovibrionia</taxon>
        <taxon>Desulfovibrionales</taxon>
        <taxon>Desulfovibrionaceae</taxon>
        <taxon>Oceanidesulfovibrio</taxon>
    </lineage>
</organism>
<dbReference type="Proteomes" id="UP000503251">
    <property type="component" value="Chromosome"/>
</dbReference>
<keyword evidence="4 5" id="KW-0472">Membrane</keyword>
<accession>A0A6P1ZBK7</accession>
<protein>
    <submittedName>
        <fullName evidence="7">Rubrerythrin family protein</fullName>
    </submittedName>
</protein>
<dbReference type="GO" id="GO:0005384">
    <property type="term" value="F:manganese ion transmembrane transporter activity"/>
    <property type="evidence" value="ECO:0007669"/>
    <property type="project" value="InterPro"/>
</dbReference>
<feature type="transmembrane region" description="Helical" evidence="5">
    <location>
        <begin position="70"/>
        <end position="87"/>
    </location>
</feature>
<dbReference type="InterPro" id="IPR039376">
    <property type="entry name" value="Ferritin_CCC1_N"/>
</dbReference>
<evidence type="ECO:0000256" key="1">
    <source>
        <dbReference type="ARBA" id="ARBA00004127"/>
    </source>
</evidence>
<dbReference type="InterPro" id="IPR008217">
    <property type="entry name" value="Ccc1_fam"/>
</dbReference>
<evidence type="ECO:0000256" key="4">
    <source>
        <dbReference type="ARBA" id="ARBA00023136"/>
    </source>
</evidence>
<dbReference type="CDD" id="cd01044">
    <property type="entry name" value="Ferritin_CCC1_N"/>
    <property type="match status" value="1"/>
</dbReference>
<feature type="transmembrane region" description="Helical" evidence="5">
    <location>
        <begin position="203"/>
        <end position="223"/>
    </location>
</feature>
<dbReference type="GO" id="GO:0030026">
    <property type="term" value="P:intracellular manganese ion homeostasis"/>
    <property type="evidence" value="ECO:0007669"/>
    <property type="project" value="InterPro"/>
</dbReference>
<dbReference type="InterPro" id="IPR009078">
    <property type="entry name" value="Ferritin-like_SF"/>
</dbReference>
<evidence type="ECO:0000256" key="3">
    <source>
        <dbReference type="ARBA" id="ARBA00022989"/>
    </source>
</evidence>
<keyword evidence="3 5" id="KW-1133">Transmembrane helix</keyword>
<evidence type="ECO:0000313" key="8">
    <source>
        <dbReference type="Proteomes" id="UP000434052"/>
    </source>
</evidence>
<comment type="subcellular location">
    <subcellularLocation>
        <location evidence="1">Endomembrane system</location>
        <topology evidence="1">Multi-pass membrane protein</topology>
    </subcellularLocation>
</comment>
<sequence length="289" mass="31880">MNEQTRNALLAMQRGEITEYHIYNALADREPNLHNAKVLRTIASDELRHYTTLESVTGTAVKPRRFRVQLLALCAWLFGVTFTLRLMEAGESKAQSSYRSLAPEVSEVAHLDTEEEEHEQTLISLYDDERLTYISSVVLGLNDALVELTGAIAGFTLALREPRLIALVSLVTGISAALSMAASEYLSTKEEQDTQKNPIKASVYTGIAYLGAVFLLVLPFLLLTNTALAVIWTLVNALLIIAVFTFYNSVCRNTSFKRSYLEMAAISMGVALVSFLIGIVVRNVLGVDV</sequence>
<keyword evidence="9" id="KW-1185">Reference proteome</keyword>
<reference evidence="6 9" key="2">
    <citation type="submission" date="2019-04" db="EMBL/GenBank/DDBJ databases">
        <title>Isolation and culture of sulfate reducing bacteria from the cold seep of the South China Sea.</title>
        <authorList>
            <person name="Sun C."/>
            <person name="Liu R."/>
        </authorList>
    </citation>
    <scope>NUCLEOTIDE SEQUENCE [LARGE SCALE GENOMIC DNA]</scope>
    <source>
        <strain evidence="6 9">CS1</strain>
    </source>
</reference>
<evidence type="ECO:0000313" key="6">
    <source>
        <dbReference type="EMBL" id="QJT11004.1"/>
    </source>
</evidence>
<dbReference type="AlphaFoldDB" id="A0A6P1ZBK7"/>
<dbReference type="OrthoDB" id="9781287at2"/>
<gene>
    <name evidence="7" type="ORF">DQK91_18445</name>
    <name evidence="6" type="ORF">E8L03_19725</name>
</gene>
<dbReference type="Pfam" id="PF01988">
    <property type="entry name" value="VIT1"/>
    <property type="match status" value="1"/>
</dbReference>
<evidence type="ECO:0000256" key="5">
    <source>
        <dbReference type="SAM" id="Phobius"/>
    </source>
</evidence>
<evidence type="ECO:0000313" key="7">
    <source>
        <dbReference type="EMBL" id="TVM31377.1"/>
    </source>
</evidence>
<dbReference type="SUPFAM" id="SSF47240">
    <property type="entry name" value="Ferritin-like"/>
    <property type="match status" value="1"/>
</dbReference>